<dbReference type="Pfam" id="PF08378">
    <property type="entry name" value="NERD"/>
    <property type="match status" value="1"/>
</dbReference>
<feature type="domain" description="UvrD-like helicase C-terminal" evidence="2">
    <location>
        <begin position="638"/>
        <end position="685"/>
    </location>
</feature>
<evidence type="ECO:0000259" key="2">
    <source>
        <dbReference type="Pfam" id="PF13538"/>
    </source>
</evidence>
<protein>
    <submittedName>
        <fullName evidence="3">DNA/RNA helicase</fullName>
    </submittedName>
</protein>
<sequence length="843" mass="94747">MKFITTEAFGKRGETGEKQVWEAVKRVFTPRECVVYWRYPIFSQVGKARQEPDILIVDRELGLIVIEVKSISIEQIINIVGHCWQVQNFYTQTIRPYEQAENQLFSLLEFSDREPSLHRQVTARALVALPQITQIKWQKRSLDRLPSCPSILFLEHLNTSDLLLKQIQETTPLINGKILKREQWKLLLTRLGGAPIFQKSAKNSRGATPDTLTISPPPVGSRGWAILEAKKQPLLLNPLTETNFKQIPPGCQRIRGMAGSGKTTLLCQKAAYMHLEHPEWDIALVFFSRSLYQKILGQLDFWLYHLSDGEVEYTPHHPKLKVVHAWGGKNQAGLYSTICQAARIDPLKVDRNQQRQPQEDLALACRDLLKNNQIKQIFDVIFIDEAQELLVKDELKFDNQQPFYALAYQALRPVNPQEPERKRLIWADDVMQSWEIGKTATASELFGDRYGQLVSGTYDEGIRKTLFLHHSHRTPEPIIVAAQAIAMGLARSQGSISGMIHPQDWMAIGYQIQGNFLQRLPPASPHPILELSKSLPSTTLKEPLLEFTTYITRQSELTALAANIFHNIHQEGIKPSQQILVIILGSYFEAAKLETEVANFLISQGIDIFIPGTNNRNILQPEPQQRDPNKFWYSGAITISRIRRAKGNEADIVYVVGCDLIARQESALRLRHQLFIALTRTRGWVKLSGIGENRFYKEIGEVIASQGKYPVPQHPLKHYFTATETGEILQRYAAGDRNFAGVDLRGMQLAGVNLSGANLIGAMFNSADLSNSQLDGAKLVIADLTAANLTGASLKKAKLVGAILHQANLTDADLSYADLTDVDLQDVDLSLCSHCAGSKLSRI</sequence>
<dbReference type="Proteomes" id="UP000238762">
    <property type="component" value="Unassembled WGS sequence"/>
</dbReference>
<keyword evidence="3" id="KW-0067">ATP-binding</keyword>
<proteinExistence type="predicted"/>
<comment type="caution">
    <text evidence="3">The sequence shown here is derived from an EMBL/GenBank/DDBJ whole genome shotgun (WGS) entry which is preliminary data.</text>
</comment>
<evidence type="ECO:0000313" key="3">
    <source>
        <dbReference type="EMBL" id="PSB05289.1"/>
    </source>
</evidence>
<evidence type="ECO:0000313" key="4">
    <source>
        <dbReference type="Proteomes" id="UP000238762"/>
    </source>
</evidence>
<accession>A0A2T1CAL9</accession>
<dbReference type="RefSeq" id="WP_106286673.1">
    <property type="nucleotide sequence ID" value="NZ_CAWNTC010000090.1"/>
</dbReference>
<gene>
    <name evidence="3" type="ORF">C7B64_00355</name>
</gene>
<dbReference type="InterPro" id="IPR027785">
    <property type="entry name" value="UvrD-like_helicase_C"/>
</dbReference>
<dbReference type="PANTHER" id="PTHR14136:SF17">
    <property type="entry name" value="BTB_POZ DOMAIN-CONTAINING PROTEIN KCTD9"/>
    <property type="match status" value="1"/>
</dbReference>
<dbReference type="AlphaFoldDB" id="A0A2T1CAL9"/>
<reference evidence="3 4" key="2">
    <citation type="submission" date="2018-03" db="EMBL/GenBank/DDBJ databases">
        <title>The ancient ancestry and fast evolution of plastids.</title>
        <authorList>
            <person name="Moore K.R."/>
            <person name="Magnabosco C."/>
            <person name="Momper L."/>
            <person name="Gold D.A."/>
            <person name="Bosak T."/>
            <person name="Fournier G.P."/>
        </authorList>
    </citation>
    <scope>NUCLEOTIDE SEQUENCE [LARGE SCALE GENOMIC DNA]</scope>
    <source>
        <strain evidence="3 4">CCAP 1448/3</strain>
    </source>
</reference>
<dbReference type="PANTHER" id="PTHR14136">
    <property type="entry name" value="BTB_POZ DOMAIN-CONTAINING PROTEIN KCTD9"/>
    <property type="match status" value="1"/>
</dbReference>
<dbReference type="InterPro" id="IPR051082">
    <property type="entry name" value="Pentapeptide-BTB/POZ_domain"/>
</dbReference>
<dbReference type="Pfam" id="PF13538">
    <property type="entry name" value="UvrD_C_2"/>
    <property type="match status" value="1"/>
</dbReference>
<dbReference type="EMBL" id="PVWJ01000001">
    <property type="protein sequence ID" value="PSB05289.1"/>
    <property type="molecule type" value="Genomic_DNA"/>
</dbReference>
<reference evidence="3 4" key="1">
    <citation type="submission" date="2018-02" db="EMBL/GenBank/DDBJ databases">
        <authorList>
            <person name="Cohen D.B."/>
            <person name="Kent A.D."/>
        </authorList>
    </citation>
    <scope>NUCLEOTIDE SEQUENCE [LARGE SCALE GENOMIC DNA]</scope>
    <source>
        <strain evidence="3 4">CCAP 1448/3</strain>
    </source>
</reference>
<organism evidence="3 4">
    <name type="scientific">Merismopedia glauca CCAP 1448/3</name>
    <dbReference type="NCBI Taxonomy" id="1296344"/>
    <lineage>
        <taxon>Bacteria</taxon>
        <taxon>Bacillati</taxon>
        <taxon>Cyanobacteriota</taxon>
        <taxon>Cyanophyceae</taxon>
        <taxon>Synechococcales</taxon>
        <taxon>Merismopediaceae</taxon>
        <taxon>Merismopedia</taxon>
    </lineage>
</organism>
<dbReference type="GO" id="GO:0004386">
    <property type="term" value="F:helicase activity"/>
    <property type="evidence" value="ECO:0007669"/>
    <property type="project" value="UniProtKB-KW"/>
</dbReference>
<keyword evidence="3" id="KW-0547">Nucleotide-binding</keyword>
<keyword evidence="3" id="KW-0378">Hydrolase</keyword>
<dbReference type="Gene3D" id="3.40.50.300">
    <property type="entry name" value="P-loop containing nucleotide triphosphate hydrolases"/>
    <property type="match status" value="2"/>
</dbReference>
<feature type="domain" description="NERD" evidence="1">
    <location>
        <begin position="12"/>
        <end position="111"/>
    </location>
</feature>
<dbReference type="SUPFAM" id="SSF141571">
    <property type="entry name" value="Pentapeptide repeat-like"/>
    <property type="match status" value="1"/>
</dbReference>
<dbReference type="InterPro" id="IPR001646">
    <property type="entry name" value="5peptide_repeat"/>
</dbReference>
<evidence type="ECO:0000259" key="1">
    <source>
        <dbReference type="Pfam" id="PF08378"/>
    </source>
</evidence>
<keyword evidence="4" id="KW-1185">Reference proteome</keyword>
<dbReference type="Gene3D" id="2.160.20.80">
    <property type="entry name" value="E3 ubiquitin-protein ligase SopA"/>
    <property type="match status" value="1"/>
</dbReference>
<dbReference type="InterPro" id="IPR011528">
    <property type="entry name" value="NERD"/>
</dbReference>
<dbReference type="SUPFAM" id="SSF52540">
    <property type="entry name" value="P-loop containing nucleoside triphosphate hydrolases"/>
    <property type="match status" value="1"/>
</dbReference>
<name>A0A2T1CAL9_9CYAN</name>
<dbReference type="InterPro" id="IPR027417">
    <property type="entry name" value="P-loop_NTPase"/>
</dbReference>
<dbReference type="OrthoDB" id="9787585at2"/>
<dbReference type="Pfam" id="PF00805">
    <property type="entry name" value="Pentapeptide"/>
    <property type="match status" value="2"/>
</dbReference>
<keyword evidence="3" id="KW-0347">Helicase</keyword>